<organism evidence="2 3">
    <name type="scientific">Coprinellus micaceus</name>
    <name type="common">Glistening ink-cap mushroom</name>
    <name type="synonym">Coprinus micaceus</name>
    <dbReference type="NCBI Taxonomy" id="71717"/>
    <lineage>
        <taxon>Eukaryota</taxon>
        <taxon>Fungi</taxon>
        <taxon>Dikarya</taxon>
        <taxon>Basidiomycota</taxon>
        <taxon>Agaricomycotina</taxon>
        <taxon>Agaricomycetes</taxon>
        <taxon>Agaricomycetidae</taxon>
        <taxon>Agaricales</taxon>
        <taxon>Agaricineae</taxon>
        <taxon>Psathyrellaceae</taxon>
        <taxon>Coprinellus</taxon>
    </lineage>
</organism>
<keyword evidence="3" id="KW-1185">Reference proteome</keyword>
<dbReference type="InterPro" id="IPR008266">
    <property type="entry name" value="Tyr_kinase_AS"/>
</dbReference>
<dbReference type="InterPro" id="IPR040976">
    <property type="entry name" value="Pkinase_fungal"/>
</dbReference>
<proteinExistence type="predicted"/>
<name>A0A4Y7SLP5_COPMI</name>
<dbReference type="PROSITE" id="PS50011">
    <property type="entry name" value="PROTEIN_KINASE_DOM"/>
    <property type="match status" value="1"/>
</dbReference>
<evidence type="ECO:0000313" key="3">
    <source>
        <dbReference type="Proteomes" id="UP000298030"/>
    </source>
</evidence>
<dbReference type="PANTHER" id="PTHR38248:SF2">
    <property type="entry name" value="FUNK1 11"/>
    <property type="match status" value="1"/>
</dbReference>
<reference evidence="2 3" key="1">
    <citation type="journal article" date="2019" name="Nat. Ecol. Evol.">
        <title>Megaphylogeny resolves global patterns of mushroom evolution.</title>
        <authorList>
            <person name="Varga T."/>
            <person name="Krizsan K."/>
            <person name="Foldi C."/>
            <person name="Dima B."/>
            <person name="Sanchez-Garcia M."/>
            <person name="Sanchez-Ramirez S."/>
            <person name="Szollosi G.J."/>
            <person name="Szarkandi J.G."/>
            <person name="Papp V."/>
            <person name="Albert L."/>
            <person name="Andreopoulos W."/>
            <person name="Angelini C."/>
            <person name="Antonin V."/>
            <person name="Barry K.W."/>
            <person name="Bougher N.L."/>
            <person name="Buchanan P."/>
            <person name="Buyck B."/>
            <person name="Bense V."/>
            <person name="Catcheside P."/>
            <person name="Chovatia M."/>
            <person name="Cooper J."/>
            <person name="Damon W."/>
            <person name="Desjardin D."/>
            <person name="Finy P."/>
            <person name="Geml J."/>
            <person name="Haridas S."/>
            <person name="Hughes K."/>
            <person name="Justo A."/>
            <person name="Karasinski D."/>
            <person name="Kautmanova I."/>
            <person name="Kiss B."/>
            <person name="Kocsube S."/>
            <person name="Kotiranta H."/>
            <person name="LaButti K.M."/>
            <person name="Lechner B.E."/>
            <person name="Liimatainen K."/>
            <person name="Lipzen A."/>
            <person name="Lukacs Z."/>
            <person name="Mihaltcheva S."/>
            <person name="Morgado L.N."/>
            <person name="Niskanen T."/>
            <person name="Noordeloos M.E."/>
            <person name="Ohm R.A."/>
            <person name="Ortiz-Santana B."/>
            <person name="Ovrebo C."/>
            <person name="Racz N."/>
            <person name="Riley R."/>
            <person name="Savchenko A."/>
            <person name="Shiryaev A."/>
            <person name="Soop K."/>
            <person name="Spirin V."/>
            <person name="Szebenyi C."/>
            <person name="Tomsovsky M."/>
            <person name="Tulloss R.E."/>
            <person name="Uehling J."/>
            <person name="Grigoriev I.V."/>
            <person name="Vagvolgyi C."/>
            <person name="Papp T."/>
            <person name="Martin F.M."/>
            <person name="Miettinen O."/>
            <person name="Hibbett D.S."/>
            <person name="Nagy L.G."/>
        </authorList>
    </citation>
    <scope>NUCLEOTIDE SEQUENCE [LARGE SCALE GENOMIC DNA]</scope>
    <source>
        <strain evidence="2 3">FP101781</strain>
    </source>
</reference>
<evidence type="ECO:0000259" key="1">
    <source>
        <dbReference type="PROSITE" id="PS50011"/>
    </source>
</evidence>
<dbReference type="GO" id="GO:0005524">
    <property type="term" value="F:ATP binding"/>
    <property type="evidence" value="ECO:0007669"/>
    <property type="project" value="InterPro"/>
</dbReference>
<protein>
    <recommendedName>
        <fullName evidence="1">Protein kinase domain-containing protein</fullName>
    </recommendedName>
</protein>
<dbReference type="PANTHER" id="PTHR38248">
    <property type="entry name" value="FUNK1 6"/>
    <property type="match status" value="1"/>
</dbReference>
<dbReference type="SUPFAM" id="SSF56112">
    <property type="entry name" value="Protein kinase-like (PK-like)"/>
    <property type="match status" value="1"/>
</dbReference>
<dbReference type="Gene3D" id="1.10.510.10">
    <property type="entry name" value="Transferase(Phosphotransferase) domain 1"/>
    <property type="match status" value="1"/>
</dbReference>
<dbReference type="GO" id="GO:0004672">
    <property type="term" value="F:protein kinase activity"/>
    <property type="evidence" value="ECO:0007669"/>
    <property type="project" value="InterPro"/>
</dbReference>
<sequence>MKIYPILEQMRTPRNDIRGRATACWRVQDPDTLEELVMKDSWRVDGLRGEHELLELVKDTPGVVHMVSYETGRGETRDFRCPSTIGSFQNRVATRLTTRAHGCSVEHFKSAVQLLSAIRDAIAAHQRLVADDIGILHRDVSAQNVLLGKEDALEGERGVLIDFDLAFRATTSEPTIKADHNVGLPIFQSLSVLSTVFGGNKNIPHVYLDDLQSFFYLVYTTLLFRPDGSRVPSAEEGPSILFTWNDGTPRDTFVNKQGLTAGNPIMHSVGRLIKASWGRI</sequence>
<feature type="domain" description="Protein kinase" evidence="1">
    <location>
        <begin position="1"/>
        <end position="280"/>
    </location>
</feature>
<dbReference type="OrthoDB" id="5584477at2759"/>
<gene>
    <name evidence="2" type="ORF">FA13DRAFT_1778651</name>
</gene>
<dbReference type="InterPro" id="IPR011009">
    <property type="entry name" value="Kinase-like_dom_sf"/>
</dbReference>
<dbReference type="Pfam" id="PF17667">
    <property type="entry name" value="Pkinase_fungal"/>
    <property type="match status" value="2"/>
</dbReference>
<dbReference type="Proteomes" id="UP000298030">
    <property type="component" value="Unassembled WGS sequence"/>
</dbReference>
<evidence type="ECO:0000313" key="2">
    <source>
        <dbReference type="EMBL" id="TEB22641.1"/>
    </source>
</evidence>
<dbReference type="EMBL" id="QPFP01000087">
    <property type="protein sequence ID" value="TEB22641.1"/>
    <property type="molecule type" value="Genomic_DNA"/>
</dbReference>
<dbReference type="PROSITE" id="PS00109">
    <property type="entry name" value="PROTEIN_KINASE_TYR"/>
    <property type="match status" value="1"/>
</dbReference>
<accession>A0A4Y7SLP5</accession>
<dbReference type="InterPro" id="IPR000719">
    <property type="entry name" value="Prot_kinase_dom"/>
</dbReference>
<dbReference type="STRING" id="71717.A0A4Y7SLP5"/>
<comment type="caution">
    <text evidence="2">The sequence shown here is derived from an EMBL/GenBank/DDBJ whole genome shotgun (WGS) entry which is preliminary data.</text>
</comment>
<dbReference type="AlphaFoldDB" id="A0A4Y7SLP5"/>